<dbReference type="PANTHER" id="PTHR14187">
    <property type="entry name" value="ALPHA KINASE/ELONGATION FACTOR 2 KINASE"/>
    <property type="match status" value="1"/>
</dbReference>
<accession>A0A3M7D9C3</accession>
<dbReference type="AlphaFoldDB" id="A0A3M7D9C3"/>
<feature type="compositionally biased region" description="Basic and acidic residues" evidence="1">
    <location>
        <begin position="1"/>
        <end position="15"/>
    </location>
</feature>
<evidence type="ECO:0000313" key="2">
    <source>
        <dbReference type="EMBL" id="RMY60915.1"/>
    </source>
</evidence>
<dbReference type="OrthoDB" id="3630997at2759"/>
<organism evidence="2 3">
    <name type="scientific">Hortaea werneckii</name>
    <name type="common">Black yeast</name>
    <name type="synonym">Cladosporium werneckii</name>
    <dbReference type="NCBI Taxonomy" id="91943"/>
    <lineage>
        <taxon>Eukaryota</taxon>
        <taxon>Fungi</taxon>
        <taxon>Dikarya</taxon>
        <taxon>Ascomycota</taxon>
        <taxon>Pezizomycotina</taxon>
        <taxon>Dothideomycetes</taxon>
        <taxon>Dothideomycetidae</taxon>
        <taxon>Mycosphaerellales</taxon>
        <taxon>Teratosphaeriaceae</taxon>
        <taxon>Hortaea</taxon>
    </lineage>
</organism>
<evidence type="ECO:0000256" key="1">
    <source>
        <dbReference type="SAM" id="MobiDB-lite"/>
    </source>
</evidence>
<comment type="caution">
    <text evidence="2">The sequence shown here is derived from an EMBL/GenBank/DDBJ whole genome shotgun (WGS) entry which is preliminary data.</text>
</comment>
<feature type="compositionally biased region" description="Basic and acidic residues" evidence="1">
    <location>
        <begin position="23"/>
        <end position="40"/>
    </location>
</feature>
<gene>
    <name evidence="2" type="ORF">D0865_01286</name>
</gene>
<dbReference type="VEuPathDB" id="FungiDB:BTJ68_11818"/>
<evidence type="ECO:0000313" key="3">
    <source>
        <dbReference type="Proteomes" id="UP000270230"/>
    </source>
</evidence>
<protein>
    <submittedName>
        <fullName evidence="2">Uncharacterized protein</fullName>
    </submittedName>
</protein>
<name>A0A3M7D9C3_HORWE</name>
<dbReference type="InterPro" id="IPR043129">
    <property type="entry name" value="ATPase_NBD"/>
</dbReference>
<sequence length="715" mass="80778">MAEKRRSTALDERRSAINKTPRLKLDTPSRGNDFKATQEKEVSDSPTRMFLSIDYGTKTLSVAFRFLRPNELPNLTNVITLELSKNEQLQPQIVAWAADGTFHWGSELDSRIKSTDPDYSIPAEDVIDLWKLVLYKQHKDSPMGKRVLAQLKKNGKKLSELLTTHFSAIVAKSREALKCDSRVMLDFSDEQIDSMEIEVFISVPQMWKAPANRFMTQSAKEAGFKYVELVYEPHCAAAYYANNIMNTPSQLSKGDVLIIADIGGGTGDFVSYEFGGHGDDGAKMPLSIVGNPEGALCGSQFVNENFLIWLLQSIEKEFGSFTAFCEQLSRSEASVLDDAQRQFETLKRGFEEKKQIPGNIFIRGAQGAERRKWDIEISGKVMAAFFDKVIKSICNCIDYQLRECPGKKRIKALIIPGGFGQSKYLMNCLESKYGRKFQVMGQMSTAVGRNEPVSRGALLRYADIKTRGLSSNESFGVGRTEPFDPRLHPDVANKTIPKLRRGVMPDPTKVKPDPFTGEMNVHQRWMPILTRGNGQNPKTSFTTSTWREDWVHPDDTTMSVQIYWTDSPNIATHAPLMLESRDRWEGKLDPRFEPWGRPQEKRLPDLKAMGFKLEESTEEGECYVVHSRLILDCKGANVELIWQIARPDSRLYDGKIVIFLGLFCTAVHFVGDRANIMRVAEDDRWAPPDDIELTDADVFELVDASFNPNPRTSAF</sequence>
<dbReference type="CDD" id="cd10170">
    <property type="entry name" value="ASKHA_NBD_HSP70"/>
    <property type="match status" value="1"/>
</dbReference>
<dbReference type="PANTHER" id="PTHR14187:SF5">
    <property type="entry name" value="HEAT SHOCK 70 KDA PROTEIN 12A"/>
    <property type="match status" value="1"/>
</dbReference>
<dbReference type="SUPFAM" id="SSF53067">
    <property type="entry name" value="Actin-like ATPase domain"/>
    <property type="match status" value="2"/>
</dbReference>
<proteinExistence type="predicted"/>
<dbReference type="Gene3D" id="3.90.640.10">
    <property type="entry name" value="Actin, Chain A, domain 4"/>
    <property type="match status" value="1"/>
</dbReference>
<reference evidence="2 3" key="1">
    <citation type="journal article" date="2018" name="BMC Genomics">
        <title>Genomic evidence for intraspecific hybridization in a clonal and extremely halotolerant yeast.</title>
        <authorList>
            <person name="Gostincar C."/>
            <person name="Stajich J.E."/>
            <person name="Zupancic J."/>
            <person name="Zalar P."/>
            <person name="Gunde-Cimerman N."/>
        </authorList>
    </citation>
    <scope>NUCLEOTIDE SEQUENCE [LARGE SCALE GENOMIC DNA]</scope>
    <source>
        <strain evidence="2 3">EXF-151</strain>
    </source>
</reference>
<feature type="region of interest" description="Disordered" evidence="1">
    <location>
        <begin position="1"/>
        <end position="40"/>
    </location>
</feature>
<dbReference type="EMBL" id="QWIN01000051">
    <property type="protein sequence ID" value="RMY60915.1"/>
    <property type="molecule type" value="Genomic_DNA"/>
</dbReference>
<dbReference type="Gene3D" id="3.30.420.40">
    <property type="match status" value="2"/>
</dbReference>
<dbReference type="Proteomes" id="UP000270230">
    <property type="component" value="Unassembled WGS sequence"/>
</dbReference>